<feature type="compositionally biased region" description="Low complexity" evidence="3">
    <location>
        <begin position="266"/>
        <end position="289"/>
    </location>
</feature>
<dbReference type="PANTHER" id="PTHR18849">
    <property type="entry name" value="LEUCINE RICH REPEAT PROTEIN"/>
    <property type="match status" value="1"/>
</dbReference>
<dbReference type="Gene3D" id="3.80.10.10">
    <property type="entry name" value="Ribonuclease Inhibitor"/>
    <property type="match status" value="1"/>
</dbReference>
<evidence type="ECO:0000256" key="2">
    <source>
        <dbReference type="ARBA" id="ARBA00022737"/>
    </source>
</evidence>
<name>A0A1E4SN89_9ASCO</name>
<evidence type="ECO:0000313" key="5">
    <source>
        <dbReference type="Proteomes" id="UP000094285"/>
    </source>
</evidence>
<dbReference type="AlphaFoldDB" id="A0A1E4SN89"/>
<dbReference type="OrthoDB" id="1394818at2759"/>
<dbReference type="GeneID" id="30981497"/>
<keyword evidence="1" id="KW-0433">Leucine-rich repeat</keyword>
<organism evidence="4 5">
    <name type="scientific">Suhomyces tanzawaensis NRRL Y-17324</name>
    <dbReference type="NCBI Taxonomy" id="984487"/>
    <lineage>
        <taxon>Eukaryota</taxon>
        <taxon>Fungi</taxon>
        <taxon>Dikarya</taxon>
        <taxon>Ascomycota</taxon>
        <taxon>Saccharomycotina</taxon>
        <taxon>Pichiomycetes</taxon>
        <taxon>Debaryomycetaceae</taxon>
        <taxon>Suhomyces</taxon>
    </lineage>
</organism>
<protein>
    <recommendedName>
        <fullName evidence="6">L domain-like protein</fullName>
    </recommendedName>
</protein>
<dbReference type="STRING" id="984487.A0A1E4SN89"/>
<dbReference type="InterPro" id="IPR001611">
    <property type="entry name" value="Leu-rich_rpt"/>
</dbReference>
<keyword evidence="5" id="KW-1185">Reference proteome</keyword>
<proteinExistence type="predicted"/>
<keyword evidence="2" id="KW-0677">Repeat</keyword>
<feature type="compositionally biased region" description="Low complexity" evidence="3">
    <location>
        <begin position="325"/>
        <end position="392"/>
    </location>
</feature>
<dbReference type="InterPro" id="IPR003591">
    <property type="entry name" value="Leu-rich_rpt_typical-subtyp"/>
</dbReference>
<evidence type="ECO:0000256" key="3">
    <source>
        <dbReference type="SAM" id="MobiDB-lite"/>
    </source>
</evidence>
<evidence type="ECO:0000256" key="1">
    <source>
        <dbReference type="ARBA" id="ARBA00022614"/>
    </source>
</evidence>
<gene>
    <name evidence="4" type="ORF">CANTADRAFT_25224</name>
</gene>
<dbReference type="InterPro" id="IPR032675">
    <property type="entry name" value="LRR_dom_sf"/>
</dbReference>
<dbReference type="RefSeq" id="XP_020065974.1">
    <property type="nucleotide sequence ID" value="XM_020207360.1"/>
</dbReference>
<evidence type="ECO:0000313" key="4">
    <source>
        <dbReference type="EMBL" id="ODV80852.1"/>
    </source>
</evidence>
<feature type="region of interest" description="Disordered" evidence="3">
    <location>
        <begin position="258"/>
        <end position="289"/>
    </location>
</feature>
<dbReference type="InterPro" id="IPR019487">
    <property type="entry name" value="RAM_signalling_pathway_SOG2"/>
</dbReference>
<sequence length="969" mass="106590">MTQSHLALQSQVILLLQEQVEQIKLKRTLKLNRINHNEKLAISEVIECIHEFINSFQPPLKLERLSLQSNQIQELPANLSIIAGNIRYLDLHNNDLTNLSDIIKEFTSLEILDLSSNRLWNLPSISILGNLRNLRVISLKENKFKYLPPVLGELSSLNLIEVAGNPLILPSLDVIKLYQHQRPDLDWVSELKNYMLTNKSLLEFKLQEQHESKIKMNQNLPQPAANHPALVARSKSISETKSKASKAARRMGLIIKKPDGAVEAGSNSHSSSNPTSANTTIDDSTTNSSYDIINPSSDYSLTLNLPHSASATETSFNVGTPPLVNPTSTATTVPSTQTNSPSLSTTTLKTTVPSIVTTNSNNPPNASNPSSVSSSNMSTLSRPTSRNRSRSNTLKEIDKILEKNDIVDTEHKSGAYFRRLSTLQENPNDETLSLNQQYNISKMINNSSTHNPQTTTSSHSQTVLNQHIHQTQGQENLQRQHLLLVLHVKDDLTTPIKSPASVLGGARSNSLPSNEVSPARIANSVKKYNSTTIVKVSRKILFSFSELHSSVRRFTGFCVDKKITMKMVSFLYTTKSNIDGLVENLELMEENGNNLDQIISSLHTCIGSFRSIMNLLNENLSAFVAKIDVCFIRMLYLTLYGSFNEFLNAYRILVPNSKPPTFNAPTASEPKQKLSVNTNVFYENDDMDEKLYRSIEIATSNAQVVFGELTRAIGKSAIASTTSASNPGISHSVATKVKELTNVCMNSMDITKRLKTKLITIRNNASQTTKRLFWDDINLFLKAIIQTFSSVKGIMKDLPILNEVRGSMANLTKTTKDVTLLLEVSSYKFMPSDNSSQGHSSNNPPLLASIPSVSNLFTPSTAHPLSQNSLSLANLSQLNTSGGTRTPFVGQQANQSIAVPTNLDSIATPNLSPGILVGNGPHAAPVTAPAQSTGQYFAKNGMNPFDGLIIANRDKTKEDSDRGNTSFNL</sequence>
<feature type="region of interest" description="Disordered" evidence="3">
    <location>
        <begin position="312"/>
        <end position="393"/>
    </location>
</feature>
<dbReference type="PANTHER" id="PTHR18849:SF0">
    <property type="entry name" value="CILIA- AND FLAGELLA-ASSOCIATED PROTEIN 410-RELATED"/>
    <property type="match status" value="1"/>
</dbReference>
<dbReference type="SUPFAM" id="SSF52075">
    <property type="entry name" value="Outer arm dynein light chain 1"/>
    <property type="match status" value="1"/>
</dbReference>
<dbReference type="SMART" id="SM00369">
    <property type="entry name" value="LRR_TYP"/>
    <property type="match status" value="3"/>
</dbReference>
<accession>A0A1E4SN89</accession>
<evidence type="ECO:0008006" key="6">
    <source>
        <dbReference type="Google" id="ProtNLM"/>
    </source>
</evidence>
<dbReference type="SMART" id="SM00364">
    <property type="entry name" value="LRR_BAC"/>
    <property type="match status" value="3"/>
</dbReference>
<reference evidence="5" key="1">
    <citation type="submission" date="2016-05" db="EMBL/GenBank/DDBJ databases">
        <title>Comparative genomics of biotechnologically important yeasts.</title>
        <authorList>
            <consortium name="DOE Joint Genome Institute"/>
            <person name="Riley R."/>
            <person name="Haridas S."/>
            <person name="Wolfe K.H."/>
            <person name="Lopes M.R."/>
            <person name="Hittinger C.T."/>
            <person name="Goker M."/>
            <person name="Salamov A."/>
            <person name="Wisecaver J."/>
            <person name="Long T.M."/>
            <person name="Aerts A.L."/>
            <person name="Barry K."/>
            <person name="Choi C."/>
            <person name="Clum A."/>
            <person name="Coughlan A.Y."/>
            <person name="Deshpande S."/>
            <person name="Douglass A.P."/>
            <person name="Hanson S.J."/>
            <person name="Klenk H.-P."/>
            <person name="Labutti K."/>
            <person name="Lapidus A."/>
            <person name="Lindquist E."/>
            <person name="Lipzen A."/>
            <person name="Meier-Kolthoff J.P."/>
            <person name="Ohm R.A."/>
            <person name="Otillar R.P."/>
            <person name="Pangilinan J."/>
            <person name="Peng Y."/>
            <person name="Rokas A."/>
            <person name="Rosa C.A."/>
            <person name="Scheuner C."/>
            <person name="Sibirny A.A."/>
            <person name="Slot J.C."/>
            <person name="Stielow J.B."/>
            <person name="Sun H."/>
            <person name="Kurtzman C.P."/>
            <person name="Blackwell M."/>
            <person name="Grigoriev I.V."/>
            <person name="Jeffries T.W."/>
        </authorList>
    </citation>
    <scope>NUCLEOTIDE SEQUENCE [LARGE SCALE GENOMIC DNA]</scope>
    <source>
        <strain evidence="5">NRRL Y-17324</strain>
    </source>
</reference>
<dbReference type="Pfam" id="PF10428">
    <property type="entry name" value="SOG2"/>
    <property type="match status" value="1"/>
</dbReference>
<dbReference type="PROSITE" id="PS51450">
    <property type="entry name" value="LRR"/>
    <property type="match status" value="2"/>
</dbReference>
<dbReference type="Proteomes" id="UP000094285">
    <property type="component" value="Unassembled WGS sequence"/>
</dbReference>
<dbReference type="Pfam" id="PF13855">
    <property type="entry name" value="LRR_8"/>
    <property type="match status" value="1"/>
</dbReference>
<dbReference type="EMBL" id="KV453910">
    <property type="protein sequence ID" value="ODV80852.1"/>
    <property type="molecule type" value="Genomic_DNA"/>
</dbReference>